<accession>A0A2T9XBK4</accession>
<proteinExistence type="predicted"/>
<evidence type="ECO:0008006" key="4">
    <source>
        <dbReference type="Google" id="ProtNLM"/>
    </source>
</evidence>
<gene>
    <name evidence="2" type="ORF">DDW13_00695</name>
</gene>
<feature type="transmembrane region" description="Helical" evidence="1">
    <location>
        <begin position="305"/>
        <end position="324"/>
    </location>
</feature>
<dbReference type="Proteomes" id="UP000245638">
    <property type="component" value="Unassembled WGS sequence"/>
</dbReference>
<keyword evidence="1" id="KW-0812">Transmembrane</keyword>
<feature type="transmembrane region" description="Helical" evidence="1">
    <location>
        <begin position="46"/>
        <end position="63"/>
    </location>
</feature>
<feature type="transmembrane region" description="Helical" evidence="1">
    <location>
        <begin position="252"/>
        <end position="270"/>
    </location>
</feature>
<name>A0A2T9XBK4_9CREN</name>
<feature type="transmembrane region" description="Helical" evidence="1">
    <location>
        <begin position="218"/>
        <end position="240"/>
    </location>
</feature>
<evidence type="ECO:0000313" key="3">
    <source>
        <dbReference type="Proteomes" id="UP000245638"/>
    </source>
</evidence>
<keyword evidence="1" id="KW-1133">Transmembrane helix</keyword>
<dbReference type="SUPFAM" id="SSF103473">
    <property type="entry name" value="MFS general substrate transporter"/>
    <property type="match status" value="1"/>
</dbReference>
<dbReference type="AlphaFoldDB" id="A0A2T9XBK4"/>
<feature type="transmembrane region" description="Helical" evidence="1">
    <location>
        <begin position="336"/>
        <end position="358"/>
    </location>
</feature>
<feature type="transmembrane region" description="Helical" evidence="1">
    <location>
        <begin position="168"/>
        <end position="191"/>
    </location>
</feature>
<feature type="transmembrane region" description="Helical" evidence="1">
    <location>
        <begin position="108"/>
        <end position="128"/>
    </location>
</feature>
<feature type="transmembrane region" description="Helical" evidence="1">
    <location>
        <begin position="282"/>
        <end position="299"/>
    </location>
</feature>
<dbReference type="InterPro" id="IPR036259">
    <property type="entry name" value="MFS_trans_sf"/>
</dbReference>
<protein>
    <recommendedName>
        <fullName evidence="4">MFS transporter</fullName>
    </recommendedName>
</protein>
<evidence type="ECO:0000256" key="1">
    <source>
        <dbReference type="SAM" id="Phobius"/>
    </source>
</evidence>
<evidence type="ECO:0000313" key="2">
    <source>
        <dbReference type="EMBL" id="PVU77484.1"/>
    </source>
</evidence>
<reference evidence="2 3" key="1">
    <citation type="journal article" date="2015" name="Appl. Environ. Microbiol.">
        <title>Nanoarchaeota, Their Sulfolobales Host, and Nanoarchaeota Virus Distribution across Yellowstone National Park Hot Springs.</title>
        <authorList>
            <person name="Munson-McGee J.H."/>
            <person name="Field E.K."/>
            <person name="Bateson M."/>
            <person name="Rooney C."/>
            <person name="Stepanauskas R."/>
            <person name="Young M.J."/>
        </authorList>
    </citation>
    <scope>NUCLEOTIDE SEQUENCE [LARGE SCALE GENOMIC DNA]</scope>
    <source>
        <strain evidence="2">SCGC AC-742_N10</strain>
    </source>
</reference>
<feature type="transmembrane region" description="Helical" evidence="1">
    <location>
        <begin position="20"/>
        <end position="40"/>
    </location>
</feature>
<feature type="transmembrane region" description="Helical" evidence="1">
    <location>
        <begin position="364"/>
        <end position="387"/>
    </location>
</feature>
<keyword evidence="1" id="KW-0472">Membrane</keyword>
<organism evidence="2 3">
    <name type="scientific">Acidianus hospitalis</name>
    <dbReference type="NCBI Taxonomy" id="563177"/>
    <lineage>
        <taxon>Archaea</taxon>
        <taxon>Thermoproteota</taxon>
        <taxon>Thermoprotei</taxon>
        <taxon>Sulfolobales</taxon>
        <taxon>Sulfolobaceae</taxon>
        <taxon>Acidianus</taxon>
    </lineage>
</organism>
<comment type="caution">
    <text evidence="2">The sequence shown here is derived from an EMBL/GenBank/DDBJ whole genome shotgun (WGS) entry which is preliminary data.</text>
</comment>
<dbReference type="Gene3D" id="1.20.1250.20">
    <property type="entry name" value="MFS general substrate transporter like domains"/>
    <property type="match status" value="1"/>
</dbReference>
<sequence>MIWKMKFLDPLRNSKARKVVIAEVLYQETPLIEAVTMLIYYVSKDLLLVGVLISLLSTVTLTMPIKGILFDKYNPNFISKTSKLFANTFYLLVALLSFFYMWSYSLFLIIIFLILGLNIESLAGFILGEWMKENINEEDINAVFSLTFTLLTLVATTIMFLIGFLAEIYGLVVIQIYLVIYTILQYIRFAIISTVKINNRKVEINKIYFRNAVKDNKLLLLTLSAVIFYFIYSGMSTVIIDIIGKIGNFFEIYATYSSVFYLIASFGGYISSLTFTKRISNLFIFPLIYSGISFLLVYSPSILSIGVFTLVSAFSGAVFSLNYYSLLNITVKQEQYGIQTGFSNAMTSIGELIAPLLFSFTLEFSLFSLETMIVLIAIFSIAILVALHKY</sequence>
<feature type="transmembrane region" description="Helical" evidence="1">
    <location>
        <begin position="140"/>
        <end position="162"/>
    </location>
</feature>
<dbReference type="EMBL" id="QEFD01000025">
    <property type="protein sequence ID" value="PVU77484.1"/>
    <property type="molecule type" value="Genomic_DNA"/>
</dbReference>
<feature type="transmembrane region" description="Helical" evidence="1">
    <location>
        <begin position="84"/>
        <end position="102"/>
    </location>
</feature>